<dbReference type="RefSeq" id="WP_132353832.1">
    <property type="nucleotide sequence ID" value="NZ_CAWOJO010000009.1"/>
</dbReference>
<reference evidence="2 3" key="1">
    <citation type="journal article" date="2019" name="Int. J. Syst. Evol. Microbiol.">
        <title>Photorhabdus khanii subsp. guanajuatensis subsp. nov., isolated from Heterorhabditis atacamensis, and Photorhabdus luminescens subsp. mexicana subsp. nov., isolated from Heterorhabditis mexicana entomopathogenic nematodes.</title>
        <authorList>
            <person name="Machado R.A.R."/>
            <person name="Bruno P."/>
            <person name="Arce C.C.M."/>
            <person name="Liechti N."/>
            <person name="Kohler A."/>
            <person name="Bernal J."/>
            <person name="Bruggmann R."/>
            <person name="Turlings T.C.J."/>
        </authorList>
    </citation>
    <scope>NUCLEOTIDE SEQUENCE [LARGE SCALE GENOMIC DNA]</scope>
    <source>
        <strain evidence="2 3">MEX20-17</strain>
    </source>
</reference>
<dbReference type="AlphaFoldDB" id="A0A4R4K0H3"/>
<dbReference type="Proteomes" id="UP000295598">
    <property type="component" value="Unassembled WGS sequence"/>
</dbReference>
<sequence>MGYRPVLRFMMGRLFKLLLKVIVLTCGFNRYKVFTAFNACYLLSLIIIGYRILFLTKANNSCFLSLLILFPFFITIISFTIRFTGNPERFSLVTPFYLVFINQQVNSLMR</sequence>
<keyword evidence="1" id="KW-0812">Transmembrane</keyword>
<keyword evidence="1" id="KW-0472">Membrane</keyword>
<comment type="caution">
    <text evidence="2">The sequence shown here is derived from an EMBL/GenBank/DDBJ whole genome shotgun (WGS) entry which is preliminary data.</text>
</comment>
<keyword evidence="1" id="KW-1133">Transmembrane helix</keyword>
<accession>A0A4R4K0H3</accession>
<feature type="transmembrane region" description="Helical" evidence="1">
    <location>
        <begin position="62"/>
        <end position="81"/>
    </location>
</feature>
<evidence type="ECO:0000313" key="2">
    <source>
        <dbReference type="EMBL" id="TDB59972.1"/>
    </source>
</evidence>
<organism evidence="2 3">
    <name type="scientific">Photorhabdus khanii subsp. guanajuatensis</name>
    <dbReference type="NCBI Taxonomy" id="2100166"/>
    <lineage>
        <taxon>Bacteria</taxon>
        <taxon>Pseudomonadati</taxon>
        <taxon>Pseudomonadota</taxon>
        <taxon>Gammaproteobacteria</taxon>
        <taxon>Enterobacterales</taxon>
        <taxon>Morganellaceae</taxon>
        <taxon>Photorhabdus</taxon>
    </lineage>
</organism>
<dbReference type="EMBL" id="PUJY01000009">
    <property type="protein sequence ID" value="TDB59972.1"/>
    <property type="molecule type" value="Genomic_DNA"/>
</dbReference>
<evidence type="ECO:0000256" key="1">
    <source>
        <dbReference type="SAM" id="Phobius"/>
    </source>
</evidence>
<name>A0A4R4K0H3_9GAMM</name>
<evidence type="ECO:0000313" key="3">
    <source>
        <dbReference type="Proteomes" id="UP000295598"/>
    </source>
</evidence>
<protein>
    <submittedName>
        <fullName evidence="2">Uncharacterized protein</fullName>
    </submittedName>
</protein>
<feature type="transmembrane region" description="Helical" evidence="1">
    <location>
        <begin position="36"/>
        <end position="55"/>
    </location>
</feature>
<proteinExistence type="predicted"/>
<gene>
    <name evidence="2" type="ORF">C5467_07920</name>
</gene>